<evidence type="ECO:0000256" key="2">
    <source>
        <dbReference type="ARBA" id="ARBA00008714"/>
    </source>
</evidence>
<evidence type="ECO:0000256" key="7">
    <source>
        <dbReference type="ARBA" id="ARBA00049204"/>
    </source>
</evidence>
<dbReference type="GO" id="GO:0004784">
    <property type="term" value="F:superoxide dismutase activity"/>
    <property type="evidence" value="ECO:0007669"/>
    <property type="project" value="UniProtKB-EC"/>
</dbReference>
<evidence type="ECO:0000256" key="4">
    <source>
        <dbReference type="ARBA" id="ARBA00022723"/>
    </source>
</evidence>
<comment type="caution">
    <text evidence="10">The sequence shown here is derived from an EMBL/GenBank/DDBJ whole genome shotgun (WGS) entry which is preliminary data.</text>
</comment>
<gene>
    <name evidence="10" type="ORF">Fcan01_06043</name>
</gene>
<keyword evidence="11" id="KW-1185">Reference proteome</keyword>
<dbReference type="STRING" id="158441.A0A226EV91"/>
<evidence type="ECO:0000256" key="5">
    <source>
        <dbReference type="ARBA" id="ARBA00023002"/>
    </source>
</evidence>
<dbReference type="Proteomes" id="UP000198287">
    <property type="component" value="Unassembled WGS sequence"/>
</dbReference>
<dbReference type="SMART" id="SM00355">
    <property type="entry name" value="ZnF_C2H2"/>
    <property type="match status" value="3"/>
</dbReference>
<feature type="region of interest" description="Disordered" evidence="8">
    <location>
        <begin position="137"/>
        <end position="162"/>
    </location>
</feature>
<reference evidence="10 11" key="1">
    <citation type="submission" date="2015-12" db="EMBL/GenBank/DDBJ databases">
        <title>The genome of Folsomia candida.</title>
        <authorList>
            <person name="Faddeeva A."/>
            <person name="Derks M.F."/>
            <person name="Anvar Y."/>
            <person name="Smit S."/>
            <person name="Van Straalen N."/>
            <person name="Roelofs D."/>
        </authorList>
    </citation>
    <scope>NUCLEOTIDE SEQUENCE [LARGE SCALE GENOMIC DNA]</scope>
    <source>
        <strain evidence="10 11">VU population</strain>
        <tissue evidence="10">Whole body</tissue>
    </source>
</reference>
<feature type="domain" description="C2H2-type" evidence="9">
    <location>
        <begin position="575"/>
        <end position="595"/>
    </location>
</feature>
<keyword evidence="6" id="KW-0464">Manganese</keyword>
<name>A0A226EV91_FOLCA</name>
<proteinExistence type="inferred from homology"/>
<feature type="region of interest" description="Disordered" evidence="8">
    <location>
        <begin position="87"/>
        <end position="111"/>
    </location>
</feature>
<dbReference type="AlphaFoldDB" id="A0A226EV91"/>
<evidence type="ECO:0000256" key="8">
    <source>
        <dbReference type="SAM" id="MobiDB-lite"/>
    </source>
</evidence>
<keyword evidence="5" id="KW-0560">Oxidoreductase</keyword>
<dbReference type="PANTHER" id="PTHR11404:SF6">
    <property type="entry name" value="SUPEROXIDE DISMUTASE [MN], MITOCHONDRIAL"/>
    <property type="match status" value="1"/>
</dbReference>
<dbReference type="GO" id="GO:0005739">
    <property type="term" value="C:mitochondrion"/>
    <property type="evidence" value="ECO:0007669"/>
    <property type="project" value="TreeGrafter"/>
</dbReference>
<dbReference type="EC" id="1.15.1.1" evidence="3"/>
<evidence type="ECO:0000313" key="11">
    <source>
        <dbReference type="Proteomes" id="UP000198287"/>
    </source>
</evidence>
<keyword evidence="4" id="KW-0479">Metal-binding</keyword>
<comment type="catalytic activity">
    <reaction evidence="7">
        <text>2 superoxide + 2 H(+) = H2O2 + O2</text>
        <dbReference type="Rhea" id="RHEA:20696"/>
        <dbReference type="ChEBI" id="CHEBI:15378"/>
        <dbReference type="ChEBI" id="CHEBI:15379"/>
        <dbReference type="ChEBI" id="CHEBI:16240"/>
        <dbReference type="ChEBI" id="CHEBI:18421"/>
        <dbReference type="EC" id="1.15.1.1"/>
    </reaction>
</comment>
<evidence type="ECO:0000256" key="3">
    <source>
        <dbReference type="ARBA" id="ARBA00012682"/>
    </source>
</evidence>
<dbReference type="InterPro" id="IPR036324">
    <property type="entry name" value="Mn/Fe_SOD_N_sf"/>
</dbReference>
<dbReference type="FunFam" id="1.10.287.990:FF:000001">
    <property type="entry name" value="Superoxide dismutase"/>
    <property type="match status" value="1"/>
</dbReference>
<evidence type="ECO:0000259" key="9">
    <source>
        <dbReference type="SMART" id="SM00355"/>
    </source>
</evidence>
<dbReference type="SUPFAM" id="SSF46609">
    <property type="entry name" value="Fe,Mn superoxide dismutase (SOD), N-terminal domain"/>
    <property type="match status" value="1"/>
</dbReference>
<dbReference type="PANTHER" id="PTHR11404">
    <property type="entry name" value="SUPEROXIDE DISMUTASE 2"/>
    <property type="match status" value="1"/>
</dbReference>
<dbReference type="Pfam" id="PF00081">
    <property type="entry name" value="Sod_Fe_N"/>
    <property type="match status" value="1"/>
</dbReference>
<dbReference type="InterPro" id="IPR013087">
    <property type="entry name" value="Znf_C2H2_type"/>
</dbReference>
<dbReference type="EMBL" id="LNIX01000002">
    <property type="protein sequence ID" value="OXA60516.1"/>
    <property type="molecule type" value="Genomic_DNA"/>
</dbReference>
<evidence type="ECO:0000313" key="10">
    <source>
        <dbReference type="EMBL" id="OXA60516.1"/>
    </source>
</evidence>
<evidence type="ECO:0000256" key="1">
    <source>
        <dbReference type="ARBA" id="ARBA00002170"/>
    </source>
</evidence>
<dbReference type="GO" id="GO:0030145">
    <property type="term" value="F:manganese ion binding"/>
    <property type="evidence" value="ECO:0007669"/>
    <property type="project" value="TreeGrafter"/>
</dbReference>
<feature type="compositionally biased region" description="Low complexity" evidence="8">
    <location>
        <begin position="147"/>
        <end position="156"/>
    </location>
</feature>
<comment type="function">
    <text evidence="1">Destroys superoxide anion radicals which are normally produced within the cells and which are toxic to biological systems.</text>
</comment>
<organism evidence="10 11">
    <name type="scientific">Folsomia candida</name>
    <name type="common">Springtail</name>
    <dbReference type="NCBI Taxonomy" id="158441"/>
    <lineage>
        <taxon>Eukaryota</taxon>
        <taxon>Metazoa</taxon>
        <taxon>Ecdysozoa</taxon>
        <taxon>Arthropoda</taxon>
        <taxon>Hexapoda</taxon>
        <taxon>Collembola</taxon>
        <taxon>Entomobryomorpha</taxon>
        <taxon>Isotomoidea</taxon>
        <taxon>Isotomidae</taxon>
        <taxon>Proisotominae</taxon>
        <taxon>Folsomia</taxon>
    </lineage>
</organism>
<dbReference type="Gene3D" id="1.10.287.990">
    <property type="entry name" value="Fe,Mn superoxide dismutase (SOD) domain"/>
    <property type="match status" value="1"/>
</dbReference>
<dbReference type="InterPro" id="IPR019831">
    <property type="entry name" value="Mn/Fe_SOD_N"/>
</dbReference>
<dbReference type="OrthoDB" id="239262at2759"/>
<evidence type="ECO:0000256" key="6">
    <source>
        <dbReference type="ARBA" id="ARBA00023211"/>
    </source>
</evidence>
<dbReference type="PRINTS" id="PR01703">
    <property type="entry name" value="MNSODISMTASE"/>
</dbReference>
<accession>A0A226EV91</accession>
<dbReference type="InterPro" id="IPR001189">
    <property type="entry name" value="Mn/Fe_SOD"/>
</dbReference>
<protein>
    <recommendedName>
        <fullName evidence="3">superoxide dismutase</fullName>
        <ecNumber evidence="3">1.15.1.1</ecNumber>
    </recommendedName>
</protein>
<sequence length="603" mass="68630">MSTLDCITPISANTHPANNLGFYRSSRNKYVVVRSRKKLYIFLTEMYECKNSKNGCQEKRCSWDDLYYNHERYCRVGLIEIENKHSSTISSSTKTTKKSQRDPMGDNGQNFLFSGYQEEDKMLRCISSPVRTFLTGGGGGGGGGALSTSSSPVSTTRRSKHTLPDLPYDYGALEPTISGDIMKLHHAKHHATYVTNLNVAEEKLAEAKAKGDTSAVIAPALRFNGGGHINHSIFRANMKLKDSHLTNVTPRLKIYGETQNESSVTSPASLSHRRNGLDELTNVPRRPLKNSDLPKEAKQILPYTLPTKTKEDIINEHNAMCQVRRGYRCQFWCVTKPIVSLRVSTVMDQSYKVCPTYIPVDGKPGVYTYKYATDPQVEFILLFDITFQERHNSPINSSCHAVEALSHFMSKLWQYQNIHDPAKYLPLYTAANNSSTNYHARYWEHLDFEILMKRYVNCDSFNINFDANLNSLFDTVNMHFSAMYPDHDLKCTRQSITEFCTTFDALNVTPQRRSTTVKVNKHECLICGVEYDNHTLARHVSYAHPDCDNSCKICNVVTNSVQSKLRHEKLHELKIECSKCRVPFSSYSSRKNHENKKNCMSYD</sequence>
<feature type="domain" description="C2H2-type" evidence="9">
    <location>
        <begin position="549"/>
        <end position="571"/>
    </location>
</feature>
<dbReference type="InterPro" id="IPR050265">
    <property type="entry name" value="Fe/Mn_Superoxide_Dismutase"/>
</dbReference>
<feature type="domain" description="C2H2-type" evidence="9">
    <location>
        <begin position="522"/>
        <end position="544"/>
    </location>
</feature>
<comment type="similarity">
    <text evidence="2">Belongs to the iron/manganese superoxide dismutase family.</text>
</comment>